<evidence type="ECO:0000256" key="4">
    <source>
        <dbReference type="ARBA" id="ARBA00022490"/>
    </source>
</evidence>
<dbReference type="GO" id="GO:0004312">
    <property type="term" value="F:fatty acid synthase activity"/>
    <property type="evidence" value="ECO:0007669"/>
    <property type="project" value="TreeGrafter"/>
</dbReference>
<dbReference type="InterPro" id="IPR036291">
    <property type="entry name" value="NAD(P)-bd_dom_sf"/>
</dbReference>
<feature type="domain" description="Carrier" evidence="11">
    <location>
        <begin position="3312"/>
        <end position="3385"/>
    </location>
</feature>
<accession>A0A365XUM2</accession>
<gene>
    <name evidence="14" type="ORF">DF182_25550</name>
</gene>
<dbReference type="InterPro" id="IPR057326">
    <property type="entry name" value="KR_dom"/>
</dbReference>
<dbReference type="CDD" id="cd08953">
    <property type="entry name" value="KR_2_SDR_x"/>
    <property type="match status" value="4"/>
</dbReference>
<dbReference type="InterPro" id="IPR018201">
    <property type="entry name" value="Ketoacyl_synth_AS"/>
</dbReference>
<dbReference type="Pfam" id="PF00550">
    <property type="entry name" value="PP-binding"/>
    <property type="match status" value="5"/>
</dbReference>
<evidence type="ECO:0000256" key="2">
    <source>
        <dbReference type="ARBA" id="ARBA00004792"/>
    </source>
</evidence>
<proteinExistence type="predicted"/>
<dbReference type="InterPro" id="IPR042104">
    <property type="entry name" value="PKS_dehydratase_sf"/>
</dbReference>
<dbReference type="PROSITE" id="PS52019">
    <property type="entry name" value="PKS_MFAS_DH"/>
    <property type="match status" value="3"/>
</dbReference>
<evidence type="ECO:0000256" key="5">
    <source>
        <dbReference type="ARBA" id="ARBA00022553"/>
    </source>
</evidence>
<dbReference type="EMBL" id="QFFJ01000002">
    <property type="protein sequence ID" value="RBL89850.1"/>
    <property type="molecule type" value="Genomic_DNA"/>
</dbReference>
<dbReference type="Pfam" id="PF08659">
    <property type="entry name" value="KR"/>
    <property type="match status" value="4"/>
</dbReference>
<evidence type="ECO:0000259" key="11">
    <source>
        <dbReference type="PROSITE" id="PS50075"/>
    </source>
</evidence>
<evidence type="ECO:0000256" key="3">
    <source>
        <dbReference type="ARBA" id="ARBA00022450"/>
    </source>
</evidence>
<comment type="subcellular location">
    <subcellularLocation>
        <location evidence="1">Cytoplasm</location>
    </subcellularLocation>
</comment>
<organism evidence="14 15">
    <name type="scientific">Chitinophaga flava</name>
    <dbReference type="NCBI Taxonomy" id="2259036"/>
    <lineage>
        <taxon>Bacteria</taxon>
        <taxon>Pseudomonadati</taxon>
        <taxon>Bacteroidota</taxon>
        <taxon>Chitinophagia</taxon>
        <taxon>Chitinophagales</taxon>
        <taxon>Chitinophagaceae</taxon>
        <taxon>Chitinophaga</taxon>
    </lineage>
</organism>
<evidence type="ECO:0000256" key="8">
    <source>
        <dbReference type="ARBA" id="ARBA00054155"/>
    </source>
</evidence>
<feature type="compositionally biased region" description="Polar residues" evidence="10">
    <location>
        <begin position="4041"/>
        <end position="4067"/>
    </location>
</feature>
<feature type="active site" description="Proton acceptor; for dehydratase activity" evidence="9">
    <location>
        <position position="2629"/>
    </location>
</feature>
<dbReference type="RefSeq" id="WP_113618599.1">
    <property type="nucleotide sequence ID" value="NZ_QFFJ01000002.1"/>
</dbReference>
<dbReference type="Pfam" id="PF14765">
    <property type="entry name" value="PS-DH"/>
    <property type="match status" value="3"/>
</dbReference>
<dbReference type="PANTHER" id="PTHR43775:SF37">
    <property type="entry name" value="SI:DKEY-61P9.11"/>
    <property type="match status" value="1"/>
</dbReference>
<evidence type="ECO:0000259" key="13">
    <source>
        <dbReference type="PROSITE" id="PS52019"/>
    </source>
</evidence>
<feature type="domain" description="PKS/mFAS DH" evidence="13">
    <location>
        <begin position="2600"/>
        <end position="2872"/>
    </location>
</feature>
<evidence type="ECO:0000256" key="1">
    <source>
        <dbReference type="ARBA" id="ARBA00004496"/>
    </source>
</evidence>
<dbReference type="InterPro" id="IPR016039">
    <property type="entry name" value="Thiolase-like"/>
</dbReference>
<comment type="pathway">
    <text evidence="2">Antibiotic biosynthesis.</text>
</comment>
<evidence type="ECO:0008006" key="16">
    <source>
        <dbReference type="Google" id="ProtNLM"/>
    </source>
</evidence>
<feature type="active site" description="Proton acceptor; for dehydratase activity" evidence="9">
    <location>
        <position position="20"/>
    </location>
</feature>
<dbReference type="InterPro" id="IPR020841">
    <property type="entry name" value="PKS_Beta-ketoAc_synthase_dom"/>
</dbReference>
<dbReference type="PROSITE" id="PS00606">
    <property type="entry name" value="KS3_1"/>
    <property type="match status" value="2"/>
</dbReference>
<dbReference type="SMART" id="SM00822">
    <property type="entry name" value="PKS_KR"/>
    <property type="match status" value="4"/>
</dbReference>
<dbReference type="GO" id="GO:0071770">
    <property type="term" value="P:DIM/DIP cell wall layer assembly"/>
    <property type="evidence" value="ECO:0007669"/>
    <property type="project" value="TreeGrafter"/>
</dbReference>
<dbReference type="Pfam" id="PF21089">
    <property type="entry name" value="PKS_DH_N"/>
    <property type="match status" value="3"/>
</dbReference>
<feature type="domain" description="Ketosynthase family 3 (KS3)" evidence="12">
    <location>
        <begin position="3436"/>
        <end position="3867"/>
    </location>
</feature>
<dbReference type="FunFam" id="3.40.47.10:FF:000019">
    <property type="entry name" value="Polyketide synthase type I"/>
    <property type="match status" value="4"/>
</dbReference>
<dbReference type="InterPro" id="IPR036736">
    <property type="entry name" value="ACP-like_sf"/>
</dbReference>
<feature type="domain" description="Carrier" evidence="11">
    <location>
        <begin position="4109"/>
        <end position="4189"/>
    </location>
</feature>
<dbReference type="SMART" id="SM00825">
    <property type="entry name" value="PKS_KS"/>
    <property type="match status" value="4"/>
</dbReference>
<dbReference type="PROSITE" id="PS52004">
    <property type="entry name" value="KS3_2"/>
    <property type="match status" value="4"/>
</dbReference>
<dbReference type="InterPro" id="IPR020806">
    <property type="entry name" value="PKS_PP-bd"/>
</dbReference>
<keyword evidence="15" id="KW-1185">Reference proteome</keyword>
<dbReference type="Pfam" id="PF00109">
    <property type="entry name" value="ketoacyl-synt"/>
    <property type="match status" value="4"/>
</dbReference>
<feature type="domain" description="Ketosynthase family 3 (KS3)" evidence="12">
    <location>
        <begin position="4350"/>
        <end position="4776"/>
    </location>
</feature>
<dbReference type="InterPro" id="IPR049551">
    <property type="entry name" value="PKS_DH_C"/>
</dbReference>
<feature type="active site" description="Proton donor; for dehydratase activity" evidence="9">
    <location>
        <position position="2787"/>
    </location>
</feature>
<sequence>MKEQRFTSIYTGKEPFLADHKVREENVLPGAAYLELARAAGEQVTKEKITQLRDVSWQSPVRVNGTPKKVHTRLYPAGEDTGYEIYTQNEAGITVHCEGKLSTTTQMIPANYDLANIRQQLPYEKEGKACYDLFRIKGLDYGRSFQGITSLYYSETASLSRIMLPGEKGYVLSPGVLDSALQTCAGPGFAKGDQQLALPFCVREVNIYRELPDVIWCYARECRSDKNNTGILLYDIDLLNERGEVLLAFRELMLLPPDGVTSTKQAVTETATCLFANSWQEKKITPVITTATQLILLAGGSADLADKLKGQLALEVMALPENTPVDYFVNVLEVVKEKLTIKAATHIMVVCSHTDYLDYGFVSGLLKSATQENPKVTGKVIAVDSLGIQDLETLAGILEAEQYTVDTEVRYQAGKRSVKTLHGISNAEGIADNIIIKEGGVYLITGGAGGLGQIFAGYISQTANTQLILTGRGALTAAKQAALSAFPNAAYYPCDVSNAAEVTALITTIKTRYTKLDGIIHSAGVIRDSFVLNKTREEATGVLLPKIAGAKNLDEATKGEALDFMVFFSSIAGVLGNVGQADYAAANAWLDNYAHYRHEEQLKGKRQGQTLSINWPLWKVGGMQIDEASEAYLEKEWGMLPLPAAEGIRAFEMLLNSKAGQGIVVYGKAHEIITRFTPALKAESNIPPSFIPDKAETERWKMISVNYTRKLLAKELKISEHKFEGDVPFAKYGIDSILITKLNSCLEGVFGRLPRTLFFEYQTLDELTGYFMEEHPDKLATLSGYSPETTMTGAVTTKSMLLPDKKQQPVEKTKSDAVEISGDVAIIGLSGRYPGARNVNEFWENLKAGKDCITEIPPDRWDINNFYSEEKGKIGNSYSKWGGFIDGVDQFDPLFFNISPREAELMDPQERLFLQTVWETVEDAGYTREMLQGSHSSKTELGGRVGVYVGVMYEEYQLFGVAETLKGNPVSLWSNPGSIANRVSYFFNFHGPSMAVDTMCSSSLTAIHLACESIQNGNCDLAIAGGVNVSIHPGKYLALSENGFVSSKGRCESFGEGGDGYVPGEGVGAILLKSLSQAVADGDRIYGVIKGSAVNHGGRTNGYTVPNPKAQTAVIKEAIRKAGVAATDFSYIEAHGTGTSLGDPIEIAGLTKVFSGDGGRQYCSIGSVKSNIGHCESAAGISGVTKVLLQLKYQQLAPSLHAATLNPNIDFAATPFKVQQVLEEWATTDNQLRLAGISGFGAGGSNAHIVIQEYRTHKTAYTSDMPAIIILSARNLIRLNEQVVNLKHFLETHADANLYDVAYTLQIGREAMEERLALIANDKETLLEKLTSYQAGKMDDVFTGNSKRNKSEFLLEGNAGKAYIESALKDRESGSIAQLWVRGVNIDWTLLYDGHKPEKISLPAYPFARNRYWVPAERMPAAAAPAVATASAAATHLYSTDWQESLPEVAGKQDNAISQLILLAGGSTAVADKLQAMLGQEVVWLPAADEITYFIHTLEKVKARLTTKTGIHISIVCSNEEYVSYGFVSGLLKTATQENPKVTGKIISVESLDIHGLGTLAGILKNEQYTRDAEVRYQEEKRLIKVTQALTSEVNTKTNLPVKEGGVYLITGGTGGLGQIFAGYISETPNTQLVLTGSSPLTAEKQAVLSAFPNAVYYQCNVSKATEVTDLIATIKKGYGRLDGIIHSAGVIRDSFIINKTAEEVMAVLLPKIAGAKNLDEATKEETLDFMVYFSSVAGVFGNTGQADYASANAWLDNYAHFRNAEQAKGNRHGKTRSINWPLWKEGGMQIAAENEEYLERKWGMLPLPTAAGISAFEALLTNSCSQGMVIFGNGDNVAKKLFSQPVRDLVTSTSDIHSKDLQVSVTGKILEIAADLLKLSVTDIATDEKLGDYGFDSILLTRFSNELNNYYDLDLKPTLFYNYSTVEGLTTFLTEEYVDNLAKKHPVISRSEKAAEISADTIAPPPVARPQTMSPQDPIPYHTAGPVAIIGMSGRFPGSPDLTAFWSNLRDNKDLIVEIPAERWDWRKYDGDPQKDRNKTRAKWGGFIADADKFDPLFFNISPKEAELMDPQQRIALEAVYHALEDAGINVKMLSGSNTGVFIGTYFNDYASLIQRGNAIQEAQSATGISHSILTNRISYQFNLHGPSEPVDTACSSSLVAIHRAVEHIRNGDCDIVIAGGVSLDLIPETLLPLSQAGMLSEDGRCKTFDQSANGYVRGEGVGIVILKPLSKAEADGDHIYGVIRGTAENHGGKANTLTSPNPAAQKDLLLKAYRSANIDPRAVSYIETHGTGTPLGDPIETEGLKLAFKELYKAWNIPQPETPHCSIGSVKTNVGHLEAAAGIVGVMKVLLSLQHHTLPGNPHLQIPNAYLKLEGSPFRLQKETEEWLSVNNHPRIAGISSFGFGGSNAHVIIEEYQPPAKITYTGAAPAIIALSARNEHRLKEQAVNLKRYLEINKAVNLYDIAYTLQTGREPMEERLALIAENKEGLEALLKEYLAGITTDSSANTVFTGSVKKDKADFLLKGGAGHAYINYAIANKESASVAQLWVKGVNIDWALLYEHHTPARISLPAYPFARERYWVMEEEVLMLPHSNNKLHPLLHSNESDLHEQKFTSIYTGTETFLADHVVRGEKVFPGVAYLELANAAGKRSTHQPVTTLKDVTWQQPVYVNGTPRKVHISLYPVGEEVGYEVYTQNETTTRVHSEGKLGTKIQPAIGKQDLSAIRERLTRSREGEECYALFREMGINYGTSFQGIEKIYYSETEALSKITLPQETDYVLSPGILDSALQTCIGLSFAKERPNLLLPFSVHEVNIYQELTSVVWGYVRESKQRSSGGKVTYYDIDLLNAEGEVLIRFTELVMLPLDKFSNSNQPEEKAAAFLYTNTWQPAPQRVITKQDAEQLILLAGGASDLADKLKETLELEVAVLPGDTATSCFISALERVKEKLVTKKATHITVVCSNEEYADYGFISGLLKTAAQENPKVTGKIIGVERLNIQELQVLTQILEAEQYTRDTEVCYEDGERKIKTVSAITDVAEGKNNPAVKEGGVYLITGGAGGLGQIFANYISSVPNTQVVLTGRSRLTEEKRTALSVLPNVVYYECDISDKAAVNDLIKTIKSRYQKLDGVIHAAGIIRDSFIINKTPEEAAAVLLPKITGTKNLDEATRDEVLDFMVFFSAVAGVLGNVGQADYAAANAWMDNYAHYRHTEQTKGKRQGKTLSISWPLWREGGMQIDEESEKYLSKQWGMLPLPAGEGIKAFETLLSNVVGQGIVVHGKGSMIRTLFAGKRVEEKAVLLSAIPAEGEQEKLQTASANYIRRLLSKELRLPEDRFELDAPFEQYGINSVLITKLTNRLDEVFDKLPRTLFFEYQTLGELIEYFIKEHGNKLRELTGNAEVAIAPVMADATDNPEPITSHRHRQRFAALQPAATLPTAPEDIAIIGLSGRYPGAKNINEFWENLKAGKDSITEIPANRWDIANFYSEDRGDKSKSYSKWGGFMDDVDLFDPLFFNISPREAIMMDPQERLFLQTVWETIEDAGYTRELLQGTRVDGAELGGRVGVYAGVMYEEYQLFGAEETVKGNPLTLLGNPSGIANRVSYFFNFHGPSMAVDTMCSSSLTAIHMACKDIQAGETDLAIAGGVNVSVHPRKYVMLSQGNFVSGKGRCESFGVGGDGYVPGEGVGAVLLKSLSKAVADGDRIYGVIKGTAVNHGGKTNGYTVPNPKAQTAVIKEAIKKAGVTAADFSYIEAHGTGTSLGDPIEMAGLTKAFASDNKQYCSIGSVKSNIGHCESAAGISGLTKVLLQIKYQQLVPSLHAATLNPHINFAATPFKVQQQLEAWTTPDSRPRLAGISSFGAGGSNAHIIIEEYRTPQKEAYTSILPAIIVLSARDIARLKQQASNLKHYVEVNHTANLYDIAYTLQVGREAMEERLAFQAKDKDELLNKLTDYLAGATAEIFTGNAKTGAADLLTGDMEMSVVHNGADADPASLLHLWVKGMRIDWMLLYPDQHPDRISLPAYPFARQRYWFDNTPFHAKEKMKKNTLTSTTGTQPEMATTPDNFNTPSDKTMQPEKIRLSSIDDAIRLVKPETEYKTKQSLGDIVQPLPVPAVENRETVQTVMKKLEEIVSDTLYLDDDFDENRAFQELGLDSIVGVELIKSINEQFDIKINATKLYDYPTLKTLAGYITTQLSASQEKEDQKVTVMATKDTISLISPEVENTPVQPVAVRPDKHIQEQTVLAQLNEILRNTLYLDDDFDESKAFQELGLDSIVGVELIKSINEQLHIQLNATKLYDYPTLKTLTSYVVTQLPVAAAPIVLPVPDKVPAETTVPSLPLVADTTVINHTPVTEKDTRIAIIGMSGRYPMAPDLATYWDNISKGTDCVREISKDRWNADEYYVKGGETTGSLYAKWLGQLEDVDKFDPLFFNISPSEAELMDPQQRIFLEECWKSLEDAGYSRSQLDGMKCGTYVGIMGNEYAYLVKQSGFSQPSSQLMTGNAGSIFAARMAYFLNLKGPAIAIDTACSSSLVAIHLACQALLSEEIDMAIAGGVTLYLGVEPYQQMCAAGMLSKEGKCKTFDNSADGFVPGEGAGVLILKRLADAVKDGDHINGVILGSGINQDGKTNGITAPSVNAQTDLLTGIYKKYAIDPETITYVEAHGTGTKLGDPIEVEALTTAFGAFTSKTGYCGIGSVKSNIGHTSAAAGVAGIEKVLMQFKYASIAPSIHYMKENEYINLKQSPFYVNTALKQWNVAPNQLRRAAVSSFGFSGTNAHLVLEEYSSQSPAGYSSGTPAIILLSAKNEDILRQQAANLKSYLISGTDASLDSIAFTLQTGRVAMEERLAIVAKDKTELTGKLTAYLAGNKEQVLTNNVNKNKTAAISAADSVENALRSKNGALLAELWIKGADINWSSLYKGQNPGRISLPVYPFAKERYWIPVETGLKTADNTSKLHPLLHLNSSNLKQQQFTSVYTGKESFLTDHKVKEEKVLPGVAYLELARAAGEQGTAEKITQLRDITWLQPIGINGKPKEIHIRLSPSDGEIDYEVYTQNNLEQQIHSKGKLNTKVQQSVIRYDLSAIRKRLTDVKEGKECYRLFNELGLSYGATFQGIAQLYFSEQEALSRITLPKETGYVLSPGVLDSALQTCAGISFTQHDPKLALPFSVREVNLYQDLPSVIWSYVRKSNNDKASSKVTLYDIDLLDDQGGVLLSFKDFATLSIDTPEQQPVIHSSLRNVVTNEPGMLFAPVWNRIKTATSLALPAGGKHLIITGDTEIVLAETLENLLVAGNREVLTVKTLREIPSDITDVYLLQGMSVTPPGATLEEEHEQRELSVFNTIKTLLATVYRDKSINITVLTGNTQKVLATDQVSERGSGIVGLIGSLAKEQPYWRIRMIDMEVLKTTRADIEKILVCPYDKEDPVIGYRNGYFYQKDLYELELSGCQSSKLRTQGVYVILGGAGGIGRTTTEYLVNNYKAQVIWLGRSPLDDKIRMSQAAIEKLGVKPIYIQCDANNKSSVENAYREIKKLNKSVHGLFHSAIVLNDKMIVNMNEDGFKKSFAPKSLASHHFVETFKKEPLDFICFYSSVQSQWNAAGQGNYAAGCTYKDSYAHSLKHTLNTPVYIINWGYWGEVGVVSADDYKARMESNGVGSISSVEGMNILEMVLANKPNQVIAIKFI</sequence>
<dbReference type="OrthoDB" id="1230081at2"/>
<dbReference type="InterPro" id="IPR049900">
    <property type="entry name" value="PKS_mFAS_DH"/>
</dbReference>
<dbReference type="SMART" id="SM00826">
    <property type="entry name" value="PKS_DH"/>
    <property type="match status" value="3"/>
</dbReference>
<keyword evidence="4" id="KW-0963">Cytoplasm</keyword>
<evidence type="ECO:0000313" key="15">
    <source>
        <dbReference type="Proteomes" id="UP000253410"/>
    </source>
</evidence>
<evidence type="ECO:0000256" key="7">
    <source>
        <dbReference type="ARBA" id="ARBA00022737"/>
    </source>
</evidence>
<feature type="domain" description="Carrier" evidence="11">
    <location>
        <begin position="4228"/>
        <end position="4308"/>
    </location>
</feature>
<keyword evidence="3" id="KW-0596">Phosphopantetheine</keyword>
<dbReference type="SMART" id="SM01294">
    <property type="entry name" value="PKS_PP_betabranch"/>
    <property type="match status" value="2"/>
</dbReference>
<dbReference type="InterPro" id="IPR013968">
    <property type="entry name" value="PKS_KR"/>
</dbReference>
<feature type="region of interest" description="C-terminal hotdog fold" evidence="9">
    <location>
        <begin position="122"/>
        <end position="263"/>
    </location>
</feature>
<feature type="domain" description="PKS/mFAS DH" evidence="13">
    <location>
        <begin position="1"/>
        <end position="263"/>
    </location>
</feature>
<dbReference type="Gene3D" id="1.10.1240.100">
    <property type="match status" value="4"/>
</dbReference>
<dbReference type="SUPFAM" id="SSF53901">
    <property type="entry name" value="Thiolase-like"/>
    <property type="match status" value="4"/>
</dbReference>
<dbReference type="SUPFAM" id="SSF51735">
    <property type="entry name" value="NAD(P)-binding Rossmann-fold domains"/>
    <property type="match status" value="5"/>
</dbReference>
<dbReference type="Pfam" id="PF22336">
    <property type="entry name" value="RhiE-like_linker"/>
    <property type="match status" value="4"/>
</dbReference>
<dbReference type="GO" id="GO:0005886">
    <property type="term" value="C:plasma membrane"/>
    <property type="evidence" value="ECO:0007669"/>
    <property type="project" value="TreeGrafter"/>
</dbReference>
<feature type="domain" description="Ketosynthase family 3 (KS3)" evidence="12">
    <location>
        <begin position="821"/>
        <end position="1253"/>
    </location>
</feature>
<feature type="region of interest" description="C-terminal hotdog fold" evidence="9">
    <location>
        <begin position="5081"/>
        <end position="5222"/>
    </location>
</feature>
<dbReference type="InterPro" id="IPR020807">
    <property type="entry name" value="PKS_DH"/>
</dbReference>
<dbReference type="Pfam" id="PF02801">
    <property type="entry name" value="Ketoacyl-synt_C"/>
    <property type="match status" value="4"/>
</dbReference>
<feature type="region of interest" description="Disordered" evidence="10">
    <location>
        <begin position="4038"/>
        <end position="4068"/>
    </location>
</feature>
<dbReference type="PANTHER" id="PTHR43775">
    <property type="entry name" value="FATTY ACID SYNTHASE"/>
    <property type="match status" value="1"/>
</dbReference>
<dbReference type="GO" id="GO:0006633">
    <property type="term" value="P:fatty acid biosynthetic process"/>
    <property type="evidence" value="ECO:0007669"/>
    <property type="project" value="InterPro"/>
</dbReference>
<dbReference type="InterPro" id="IPR050091">
    <property type="entry name" value="PKS_NRPS_Biosynth_Enz"/>
</dbReference>
<reference evidence="14 15" key="1">
    <citation type="submission" date="2018-05" db="EMBL/GenBank/DDBJ databases">
        <title>Chitinophaga sp. K3CV102501T nov., isolated from isolated from a monsoon evergreen broad-leaved forest soil.</title>
        <authorList>
            <person name="Lv Y."/>
        </authorList>
    </citation>
    <scope>NUCLEOTIDE SEQUENCE [LARGE SCALE GENOMIC DNA]</scope>
    <source>
        <strain evidence="14 15">GDMCC 1.1325</strain>
    </source>
</reference>
<dbReference type="PROSITE" id="PS50075">
    <property type="entry name" value="CARRIER"/>
    <property type="match status" value="4"/>
</dbReference>
<comment type="function">
    <text evidence="8">Involved in production of the polyketide antibiotic thailandamide.</text>
</comment>
<feature type="active site" description="Proton donor; for dehydratase activity" evidence="9">
    <location>
        <position position="5137"/>
    </location>
</feature>
<feature type="domain" description="Carrier" evidence="11">
    <location>
        <begin position="1861"/>
        <end position="1938"/>
    </location>
</feature>
<feature type="domain" description="Ketosynthase family 3 (KS3)" evidence="12">
    <location>
        <begin position="1985"/>
        <end position="2417"/>
    </location>
</feature>
<dbReference type="InterPro" id="IPR014031">
    <property type="entry name" value="Ketoacyl_synth_C"/>
</dbReference>
<evidence type="ECO:0000256" key="9">
    <source>
        <dbReference type="PROSITE-ProRule" id="PRU01363"/>
    </source>
</evidence>
<keyword evidence="6" id="KW-0808">Transferase</keyword>
<feature type="region of interest" description="N-terminal hotdog fold" evidence="9">
    <location>
        <begin position="1"/>
        <end position="108"/>
    </location>
</feature>
<dbReference type="CDD" id="cd00833">
    <property type="entry name" value="PKS"/>
    <property type="match status" value="4"/>
</dbReference>
<dbReference type="InterPro" id="IPR006162">
    <property type="entry name" value="Ppantetheine_attach_site"/>
</dbReference>
<name>A0A365XUM2_9BACT</name>
<evidence type="ECO:0000256" key="6">
    <source>
        <dbReference type="ARBA" id="ARBA00022679"/>
    </source>
</evidence>
<dbReference type="Gene3D" id="3.10.129.110">
    <property type="entry name" value="Polyketide synthase dehydratase"/>
    <property type="match status" value="3"/>
</dbReference>
<feature type="active site" description="Proton donor; for dehydratase activity" evidence="9">
    <location>
        <position position="178"/>
    </location>
</feature>
<dbReference type="GO" id="GO:0031177">
    <property type="term" value="F:phosphopantetheine binding"/>
    <property type="evidence" value="ECO:0007669"/>
    <property type="project" value="InterPro"/>
</dbReference>
<evidence type="ECO:0000259" key="12">
    <source>
        <dbReference type="PROSITE" id="PS52004"/>
    </source>
</evidence>
<dbReference type="InterPro" id="IPR054514">
    <property type="entry name" value="RhiE-like_linker"/>
</dbReference>
<evidence type="ECO:0000256" key="10">
    <source>
        <dbReference type="SAM" id="MobiDB-lite"/>
    </source>
</evidence>
<protein>
    <recommendedName>
        <fullName evidence="16">3-hydroxyacyl-CoA dehydrogenase</fullName>
    </recommendedName>
</protein>
<dbReference type="GO" id="GO:0004315">
    <property type="term" value="F:3-oxoacyl-[acyl-carrier-protein] synthase activity"/>
    <property type="evidence" value="ECO:0007669"/>
    <property type="project" value="InterPro"/>
</dbReference>
<feature type="region of interest" description="N-terminal hotdog fold" evidence="9">
    <location>
        <begin position="4950"/>
        <end position="5067"/>
    </location>
</feature>
<dbReference type="GO" id="GO:0005737">
    <property type="term" value="C:cytoplasm"/>
    <property type="evidence" value="ECO:0007669"/>
    <property type="project" value="UniProtKB-SubCell"/>
</dbReference>
<dbReference type="Gene3D" id="3.40.47.10">
    <property type="match status" value="4"/>
</dbReference>
<feature type="region of interest" description="N-terminal hotdog fold" evidence="9">
    <location>
        <begin position="2600"/>
        <end position="2717"/>
    </location>
</feature>
<evidence type="ECO:0000313" key="14">
    <source>
        <dbReference type="EMBL" id="RBL89850.1"/>
    </source>
</evidence>
<dbReference type="Gene3D" id="3.40.50.720">
    <property type="entry name" value="NAD(P)-binding Rossmann-like Domain"/>
    <property type="match status" value="4"/>
</dbReference>
<dbReference type="InterPro" id="IPR049552">
    <property type="entry name" value="PKS_DH_N"/>
</dbReference>
<dbReference type="SMART" id="SM00823">
    <property type="entry name" value="PKS_PP"/>
    <property type="match status" value="5"/>
</dbReference>
<dbReference type="PROSITE" id="PS00012">
    <property type="entry name" value="PHOSPHOPANTETHEINE"/>
    <property type="match status" value="3"/>
</dbReference>
<dbReference type="InterPro" id="IPR014030">
    <property type="entry name" value="Ketoacyl_synth_N"/>
</dbReference>
<feature type="region of interest" description="C-terminal hotdog fold" evidence="9">
    <location>
        <begin position="2731"/>
        <end position="2872"/>
    </location>
</feature>
<feature type="active site" description="Proton acceptor; for dehydratase activity" evidence="9">
    <location>
        <position position="4979"/>
    </location>
</feature>
<keyword evidence="5" id="KW-0597">Phosphoprotein</keyword>
<comment type="caution">
    <text evidence="14">The sequence shown here is derived from an EMBL/GenBank/DDBJ whole genome shotgun (WGS) entry which is preliminary data.</text>
</comment>
<dbReference type="InterPro" id="IPR009081">
    <property type="entry name" value="PP-bd_ACP"/>
</dbReference>
<dbReference type="SUPFAM" id="SSF47336">
    <property type="entry name" value="ACP-like"/>
    <property type="match status" value="5"/>
</dbReference>
<keyword evidence="7" id="KW-0677">Repeat</keyword>
<dbReference type="Proteomes" id="UP000253410">
    <property type="component" value="Unassembled WGS sequence"/>
</dbReference>
<feature type="domain" description="PKS/mFAS DH" evidence="13">
    <location>
        <begin position="4950"/>
        <end position="5222"/>
    </location>
</feature>
<dbReference type="Gene3D" id="1.10.1200.10">
    <property type="entry name" value="ACP-like"/>
    <property type="match status" value="5"/>
</dbReference>